<dbReference type="EMBL" id="CP039543">
    <property type="protein sequence ID" value="QJT09482.1"/>
    <property type="molecule type" value="Genomic_DNA"/>
</dbReference>
<dbReference type="Pfam" id="PF02730">
    <property type="entry name" value="AFOR_N"/>
    <property type="match status" value="1"/>
</dbReference>
<name>A0ABX6NFT8_9BACT</name>
<evidence type="ECO:0000259" key="9">
    <source>
        <dbReference type="SMART" id="SM00790"/>
    </source>
</evidence>
<proteinExistence type="inferred from homology"/>
<dbReference type="InterPro" id="IPR051919">
    <property type="entry name" value="W-dependent_AOR"/>
</dbReference>
<comment type="cofactor">
    <cofactor evidence="8">
        <name>tungstopterin</name>
        <dbReference type="ChEBI" id="CHEBI:30402"/>
    </cofactor>
</comment>
<dbReference type="SMART" id="SM00790">
    <property type="entry name" value="AFOR_N"/>
    <property type="match status" value="1"/>
</dbReference>
<gene>
    <name evidence="10" type="ORF">E8L03_11255</name>
</gene>
<dbReference type="Gene3D" id="1.10.569.10">
    <property type="entry name" value="Aldehyde Ferredoxin Oxidoreductase Protein, subunit A, domain 2"/>
    <property type="match status" value="1"/>
</dbReference>
<accession>A0ABX6NFT8</accession>
<evidence type="ECO:0000256" key="2">
    <source>
        <dbReference type="ARBA" id="ARBA00011032"/>
    </source>
</evidence>
<keyword evidence="4" id="KW-0479">Metal-binding</keyword>
<dbReference type="InterPro" id="IPR013985">
    <property type="entry name" value="Ald_Fedxn_OxRdtase_dom3"/>
</dbReference>
<dbReference type="PANTHER" id="PTHR30038:SF0">
    <property type="entry name" value="TUNGSTEN-CONTAINING ALDEHYDE FERREDOXIN OXIDOREDUCTASE"/>
    <property type="match status" value="1"/>
</dbReference>
<evidence type="ECO:0000256" key="4">
    <source>
        <dbReference type="ARBA" id="ARBA00022723"/>
    </source>
</evidence>
<dbReference type="InterPro" id="IPR001203">
    <property type="entry name" value="OxRdtase_Ald_Fedxn_C"/>
</dbReference>
<evidence type="ECO:0000313" key="10">
    <source>
        <dbReference type="EMBL" id="QJT09482.1"/>
    </source>
</evidence>
<evidence type="ECO:0000256" key="5">
    <source>
        <dbReference type="ARBA" id="ARBA00023002"/>
    </source>
</evidence>
<dbReference type="Gene3D" id="3.60.9.10">
    <property type="entry name" value="Aldehyde ferredoxin oxidoreductase, N-terminal domain"/>
    <property type="match status" value="1"/>
</dbReference>
<comment type="similarity">
    <text evidence="2">Belongs to the AOR/FOR family.</text>
</comment>
<protein>
    <submittedName>
        <fullName evidence="10">Aldehyde ferredoxin oxidoreductase</fullName>
    </submittedName>
</protein>
<dbReference type="RefSeq" id="WP_171267411.1">
    <property type="nucleotide sequence ID" value="NZ_CP039543.1"/>
</dbReference>
<evidence type="ECO:0000256" key="8">
    <source>
        <dbReference type="ARBA" id="ARBA00049934"/>
    </source>
</evidence>
<evidence type="ECO:0000256" key="3">
    <source>
        <dbReference type="ARBA" id="ARBA00022485"/>
    </source>
</evidence>
<sequence length="600" mass="63134">MRGGALGRLLHVDLGSRTARVEEPSDALYRNFLGGRGLAGALLRPHLSCPWDDPDLPLVILTGPLAGTMAPASGRAIIASKSPLTSTFLDSAAGGSLAASVKRAGFDGIVIRGAADGLVGLRLEDGNAVFEDARHLAGSTIGETYIAVLGENPAEHPAFAAVGSAGEQGAAFASIGVDRHHMAGRGGLGAVMGAKNLKWLTVRGTGTVPVADEEALLKAREAILRLTAASPVLRGQFGFSNYGTAALFDLTHSRRMTPTDNFRRTWFDRGEGLSAPALKKRYASHSAGCEGCPVECLQIAATPLDGETDWALPEFESLSHFTALVGNHDPDEAARANRRCVALGLDPVSAAVTLATRREIAGRDFAPGEMVVLLDDIVTGRGEGELLRLGAYRCAEAMGQPEAAMTVKGLELPAYDPRGAYGLALGSAVATRGGCHLRANTISHEILRKPVATDRFSFAGKARMVKLAEDAIAAADCLGVCTYMFLTAGLEEYAAALAAVSGEPWGQGELLRVGERVVYQERCMLLEASCGPEQDDLPERFFIEPGSETETQPMPAIDREAFLEARSAYYAVRGLDGRGNPIPDRAAALGLECSTSTPLV</sequence>
<dbReference type="Gene3D" id="1.10.599.10">
    <property type="entry name" value="Aldehyde Ferredoxin Oxidoreductase Protein, subunit A, domain 3"/>
    <property type="match status" value="1"/>
</dbReference>
<dbReference type="SUPFAM" id="SSF48310">
    <property type="entry name" value="Aldehyde ferredoxin oxidoreductase, C-terminal domains"/>
    <property type="match status" value="1"/>
</dbReference>
<organism evidence="10 11">
    <name type="scientific">Oceanidesulfovibrio marinus</name>
    <dbReference type="NCBI Taxonomy" id="370038"/>
    <lineage>
        <taxon>Bacteria</taxon>
        <taxon>Pseudomonadati</taxon>
        <taxon>Thermodesulfobacteriota</taxon>
        <taxon>Desulfovibrionia</taxon>
        <taxon>Desulfovibrionales</taxon>
        <taxon>Desulfovibrionaceae</taxon>
        <taxon>Oceanidesulfovibrio</taxon>
    </lineage>
</organism>
<dbReference type="PANTHER" id="PTHR30038">
    <property type="entry name" value="ALDEHYDE FERREDOXIN OXIDOREDUCTASE"/>
    <property type="match status" value="1"/>
</dbReference>
<dbReference type="Pfam" id="PF01314">
    <property type="entry name" value="AFOR_C"/>
    <property type="match status" value="1"/>
</dbReference>
<dbReference type="Proteomes" id="UP000503251">
    <property type="component" value="Chromosome"/>
</dbReference>
<keyword evidence="6" id="KW-0408">Iron</keyword>
<keyword evidence="3" id="KW-0004">4Fe-4S</keyword>
<keyword evidence="5" id="KW-0560">Oxidoreductase</keyword>
<dbReference type="InterPro" id="IPR013983">
    <property type="entry name" value="Ald_Fedxn_OxRdtase_N"/>
</dbReference>
<evidence type="ECO:0000313" key="11">
    <source>
        <dbReference type="Proteomes" id="UP000503251"/>
    </source>
</evidence>
<comment type="cofactor">
    <cofactor evidence="1">
        <name>[4Fe-4S] cluster</name>
        <dbReference type="ChEBI" id="CHEBI:49883"/>
    </cofactor>
</comment>
<dbReference type="InterPro" id="IPR036503">
    <property type="entry name" value="Ald_Fedxn_OxRdtase_N_sf"/>
</dbReference>
<feature type="domain" description="Aldehyde ferredoxin oxidoreductase N-terminal" evidence="9">
    <location>
        <begin position="7"/>
        <end position="206"/>
    </location>
</feature>
<evidence type="ECO:0000256" key="1">
    <source>
        <dbReference type="ARBA" id="ARBA00001966"/>
    </source>
</evidence>
<keyword evidence="7" id="KW-0411">Iron-sulfur</keyword>
<dbReference type="InterPro" id="IPR013984">
    <property type="entry name" value="Ald_Fedxn_OxRdtase_dom2"/>
</dbReference>
<reference evidence="10 11" key="1">
    <citation type="submission" date="2019-04" db="EMBL/GenBank/DDBJ databases">
        <title>Isolation and culture of sulfate reducing bacteria from the cold seep of the South China Sea.</title>
        <authorList>
            <person name="Sun C."/>
            <person name="Liu R."/>
        </authorList>
    </citation>
    <scope>NUCLEOTIDE SEQUENCE [LARGE SCALE GENOMIC DNA]</scope>
    <source>
        <strain evidence="10 11">CS1</strain>
    </source>
</reference>
<keyword evidence="11" id="KW-1185">Reference proteome</keyword>
<dbReference type="SUPFAM" id="SSF56228">
    <property type="entry name" value="Aldehyde ferredoxin oxidoreductase, N-terminal domain"/>
    <property type="match status" value="1"/>
</dbReference>
<dbReference type="InterPro" id="IPR036021">
    <property type="entry name" value="Tungsten_al_ferr_oxy-like_C"/>
</dbReference>
<evidence type="ECO:0000256" key="7">
    <source>
        <dbReference type="ARBA" id="ARBA00023014"/>
    </source>
</evidence>
<evidence type="ECO:0000256" key="6">
    <source>
        <dbReference type="ARBA" id="ARBA00023004"/>
    </source>
</evidence>